<dbReference type="Gene3D" id="3.10.310.70">
    <property type="match status" value="1"/>
</dbReference>
<comment type="caution">
    <text evidence="2">The sequence shown here is derived from an EMBL/GenBank/DDBJ whole genome shotgun (WGS) entry which is preliminary data.</text>
</comment>
<feature type="domain" description="Amidohydrolase 3" evidence="1">
    <location>
        <begin position="51"/>
        <end position="530"/>
    </location>
</feature>
<accession>A0ABR5IDY1</accession>
<dbReference type="SUPFAM" id="SSF51556">
    <property type="entry name" value="Metallo-dependent hydrolases"/>
    <property type="match status" value="1"/>
</dbReference>
<gene>
    <name evidence="2" type="ORF">ABW18_06205</name>
</gene>
<evidence type="ECO:0000313" key="3">
    <source>
        <dbReference type="Proteomes" id="UP000037247"/>
    </source>
</evidence>
<evidence type="ECO:0000259" key="1">
    <source>
        <dbReference type="Pfam" id="PF07969"/>
    </source>
</evidence>
<dbReference type="SUPFAM" id="SSF51338">
    <property type="entry name" value="Composite domain of metallo-dependent hydrolases"/>
    <property type="match status" value="1"/>
</dbReference>
<dbReference type="InterPro" id="IPR032466">
    <property type="entry name" value="Metal_Hydrolase"/>
</dbReference>
<dbReference type="PANTHER" id="PTHR22642">
    <property type="entry name" value="IMIDAZOLONEPROPIONASE"/>
    <property type="match status" value="1"/>
</dbReference>
<dbReference type="InterPro" id="IPR011059">
    <property type="entry name" value="Metal-dep_hydrolase_composite"/>
</dbReference>
<dbReference type="Proteomes" id="UP000037247">
    <property type="component" value="Unassembled WGS sequence"/>
</dbReference>
<organism evidence="2 3">
    <name type="scientific">Gordonia jacobaea</name>
    <dbReference type="NCBI Taxonomy" id="122202"/>
    <lineage>
        <taxon>Bacteria</taxon>
        <taxon>Bacillati</taxon>
        <taxon>Actinomycetota</taxon>
        <taxon>Actinomycetes</taxon>
        <taxon>Mycobacteriales</taxon>
        <taxon>Gordoniaceae</taxon>
        <taxon>Gordonia</taxon>
    </lineage>
</organism>
<reference evidence="2 3" key="1">
    <citation type="submission" date="2015-05" db="EMBL/GenBank/DDBJ databases">
        <title>Draft genome sequence of the bacterium Gordonia jacobaea a new member of the Gordonia genus.</title>
        <authorList>
            <person name="Jimenez-Galisteo G."/>
            <person name="Dominguez A."/>
            <person name="Munoz E."/>
            <person name="Vinas M."/>
        </authorList>
    </citation>
    <scope>NUCLEOTIDE SEQUENCE [LARGE SCALE GENOMIC DNA]</scope>
    <source>
        <strain evidence="3">mv1</strain>
    </source>
</reference>
<dbReference type="EMBL" id="LDTZ01000015">
    <property type="protein sequence ID" value="KNA91813.1"/>
    <property type="molecule type" value="Genomic_DNA"/>
</dbReference>
<dbReference type="RefSeq" id="WP_049698153.1">
    <property type="nucleotide sequence ID" value="NZ_LDTZ01000015.1"/>
</dbReference>
<evidence type="ECO:0000313" key="2">
    <source>
        <dbReference type="EMBL" id="KNA91813.1"/>
    </source>
</evidence>
<keyword evidence="3" id="KW-1185">Reference proteome</keyword>
<dbReference type="InterPro" id="IPR013108">
    <property type="entry name" value="Amidohydro_3"/>
</dbReference>
<sequence>MTHRADTVILAETIHTLTEEQGHSAVAISDGRICALGDADSLATYISASTQIVDLGSATLTPGLIDGHIHPVLGLDISAGVDLSGVDNLDQLVETLRTARVVDGWVRGWGLDPNAFGGRPVTSDVVVTALGPDLPALLYLFDGHSALATPAALRIAGVDGPRAFSGNAEIVCQDGIPTGHLLELEAVSVVSAVVPLESAQQRRQRLTDLLGSMAAAGLTSANAMDFEGDSGELVTALEADIELPMRLRFAPFCMPGTDNEQLDHIVELQRRGGRRWRVDGVKFMVDGTIDGGTAWLDTPDSHGESTAPLWPNPAEYRHALRYLAKRGVPTVTHAIGDAGIRYALDSLADLPELPSGARHRIEHIETLPDDLVDRFAQQGVVASMQPTHCTHYTRADHSDNWSERLGTERADRAFRTRDIRDAGAILALGSDWPIAPFDARSIMADAQLRRRAGHVDDAPILPGQALTARMALEGYTSHAARAQGARDAGAIAVGHRADLTAFAVDPLRCPPDELADAPIVLTMVGGDVVHRADHVDA</sequence>
<dbReference type="PANTHER" id="PTHR22642:SF2">
    <property type="entry name" value="PROTEIN LONG AFTER FAR-RED 3"/>
    <property type="match status" value="1"/>
</dbReference>
<proteinExistence type="predicted"/>
<dbReference type="Gene3D" id="2.30.40.10">
    <property type="entry name" value="Urease, subunit C, domain 1"/>
    <property type="match status" value="1"/>
</dbReference>
<name>A0ABR5IDY1_9ACTN</name>
<dbReference type="Pfam" id="PF07969">
    <property type="entry name" value="Amidohydro_3"/>
    <property type="match status" value="1"/>
</dbReference>
<protein>
    <submittedName>
        <fullName evidence="2">Amidohydrolase</fullName>
    </submittedName>
</protein>
<dbReference type="Gene3D" id="3.20.20.140">
    <property type="entry name" value="Metal-dependent hydrolases"/>
    <property type="match status" value="1"/>
</dbReference>